<dbReference type="EMBL" id="CP159925">
    <property type="protein sequence ID" value="XCO74195.1"/>
    <property type="molecule type" value="Genomic_DNA"/>
</dbReference>
<dbReference type="Pfam" id="PF11607">
    <property type="entry name" value="DUF3247"/>
    <property type="match status" value="1"/>
</dbReference>
<accession>A0AAU8MP53</accession>
<dbReference type="AlphaFoldDB" id="A0AAU8MP53"/>
<evidence type="ECO:0000313" key="1">
    <source>
        <dbReference type="EMBL" id="XCO74195.1"/>
    </source>
</evidence>
<proteinExistence type="predicted"/>
<dbReference type="RefSeq" id="WP_363797058.1">
    <property type="nucleotide sequence ID" value="NZ_CP159925.1"/>
</dbReference>
<sequence>MTQLADRVVTDSADIARLTRLIEDLADEARVCLVLIDGSRRLGVVTARPSLQTFLDPSGREGINAVLRVDDPKIEGGTCYLWLDEIIEVRPIPCDRRDFARPAPGMRVAPR</sequence>
<protein>
    <submittedName>
        <fullName evidence="1">DUF3247 family protein</fullName>
    </submittedName>
</protein>
<name>A0AAU8MP53_9GAMM</name>
<reference evidence="1" key="1">
    <citation type="submission" date="2024-06" db="EMBL/GenBank/DDBJ databases">
        <authorList>
            <person name="Li S."/>
        </authorList>
    </citation>
    <scope>NUCLEOTIDE SEQUENCE</scope>
    <source>
        <strain evidence="1">SR10</strain>
    </source>
</reference>
<dbReference type="Gene3D" id="2.30.30.720">
    <property type="entry name" value="Protein of unknown function (DUF3247)"/>
    <property type="match status" value="1"/>
</dbReference>
<gene>
    <name evidence="1" type="ORF">ABU614_17690</name>
</gene>
<organism evidence="1">
    <name type="scientific">Lysobacter firmicutimachus</name>
    <dbReference type="NCBI Taxonomy" id="1792846"/>
    <lineage>
        <taxon>Bacteria</taxon>
        <taxon>Pseudomonadati</taxon>
        <taxon>Pseudomonadota</taxon>
        <taxon>Gammaproteobacteria</taxon>
        <taxon>Lysobacterales</taxon>
        <taxon>Lysobacteraceae</taxon>
        <taxon>Lysobacter</taxon>
    </lineage>
</organism>
<dbReference type="InterPro" id="IPR021649">
    <property type="entry name" value="DUF3247"/>
</dbReference>